<dbReference type="PROSITE" id="PS51192">
    <property type="entry name" value="HELICASE_ATP_BIND_1"/>
    <property type="match status" value="1"/>
</dbReference>
<accession>A0A6P6XWX1</accession>
<dbReference type="Pfam" id="PF00271">
    <property type="entry name" value="Helicase_C"/>
    <property type="match status" value="1"/>
</dbReference>
<keyword evidence="4" id="KW-0677">Repeat</keyword>
<dbReference type="Pfam" id="PF00636">
    <property type="entry name" value="Ribonuclease_3"/>
    <property type="match status" value="2"/>
</dbReference>
<evidence type="ECO:0000256" key="2">
    <source>
        <dbReference type="ARBA" id="ARBA00001946"/>
    </source>
</evidence>
<evidence type="ECO:0000256" key="7">
    <source>
        <dbReference type="ARBA" id="ARBA00022806"/>
    </source>
</evidence>
<evidence type="ECO:0000313" key="17">
    <source>
        <dbReference type="RefSeq" id="XP_027197670.1"/>
    </source>
</evidence>
<dbReference type="RefSeq" id="XP_027197670.1">
    <property type="nucleotide sequence ID" value="XM_027341869.1"/>
</dbReference>
<keyword evidence="7" id="KW-0347">Helicase</keyword>
<evidence type="ECO:0000259" key="15">
    <source>
        <dbReference type="PROSITE" id="PS51327"/>
    </source>
</evidence>
<gene>
    <name evidence="17" type="primary">LOC113792003</name>
</gene>
<evidence type="ECO:0000256" key="4">
    <source>
        <dbReference type="ARBA" id="ARBA00022737"/>
    </source>
</evidence>
<dbReference type="InterPro" id="IPR011545">
    <property type="entry name" value="DEAD/DEAH_box_helicase_dom"/>
</dbReference>
<dbReference type="Gene3D" id="3.40.50.300">
    <property type="entry name" value="P-loop containing nucleotide triphosphate hydrolases"/>
    <property type="match status" value="2"/>
</dbReference>
<name>A0A6P6XWX1_DERPT</name>
<dbReference type="InParanoid" id="A0A6P6XWX1"/>
<evidence type="ECO:0000256" key="11">
    <source>
        <dbReference type="PROSITE-ProRule" id="PRU00657"/>
    </source>
</evidence>
<evidence type="ECO:0000256" key="9">
    <source>
        <dbReference type="ARBA" id="ARBA00022842"/>
    </source>
</evidence>
<protein>
    <submittedName>
        <fullName evidence="17">Endoribonuclease dcr-1-like</fullName>
    </submittedName>
</protein>
<dbReference type="FunFam" id="1.10.1520.10:FF:000004">
    <property type="entry name" value="Endoribonuclease dicer-like 1"/>
    <property type="match status" value="1"/>
</dbReference>
<reference evidence="17" key="1">
    <citation type="submission" date="2025-08" db="UniProtKB">
        <authorList>
            <consortium name="RefSeq"/>
        </authorList>
    </citation>
    <scope>IDENTIFICATION</scope>
    <source>
        <strain evidence="17">Airmid</strain>
    </source>
</reference>
<dbReference type="GO" id="GO:0004386">
    <property type="term" value="F:helicase activity"/>
    <property type="evidence" value="ECO:0007669"/>
    <property type="project" value="UniProtKB-KW"/>
</dbReference>
<keyword evidence="5" id="KW-0547">Nucleotide-binding</keyword>
<keyword evidence="10 11" id="KW-0694">RNA-binding</keyword>
<dbReference type="InterPro" id="IPR001650">
    <property type="entry name" value="Helicase_C-like"/>
</dbReference>
<dbReference type="InterPro" id="IPR005034">
    <property type="entry name" value="Dicer_dimerisation"/>
</dbReference>
<dbReference type="InterPro" id="IPR044441">
    <property type="entry name" value="DICER_DSRM"/>
</dbReference>
<dbReference type="Gene3D" id="1.10.1520.10">
    <property type="entry name" value="Ribonuclease III domain"/>
    <property type="match status" value="2"/>
</dbReference>
<dbReference type="PANTHER" id="PTHR14950:SF37">
    <property type="entry name" value="ENDORIBONUCLEASE DICER"/>
    <property type="match status" value="1"/>
</dbReference>
<dbReference type="Proteomes" id="UP000515146">
    <property type="component" value="Unplaced"/>
</dbReference>
<evidence type="ECO:0000256" key="8">
    <source>
        <dbReference type="ARBA" id="ARBA00022840"/>
    </source>
</evidence>
<dbReference type="GO" id="GO:0004525">
    <property type="term" value="F:ribonuclease III activity"/>
    <property type="evidence" value="ECO:0007669"/>
    <property type="project" value="InterPro"/>
</dbReference>
<comment type="cofactor">
    <cofactor evidence="1">
        <name>Mn(2+)</name>
        <dbReference type="ChEBI" id="CHEBI:29035"/>
    </cofactor>
</comment>
<feature type="domain" description="RNase III" evidence="12">
    <location>
        <begin position="1183"/>
        <end position="1303"/>
    </location>
</feature>
<proteinExistence type="inferred from homology"/>
<dbReference type="Pfam" id="PF20932">
    <property type="entry name" value="Dicer_dsRBD"/>
    <property type="match status" value="1"/>
</dbReference>
<comment type="similarity">
    <text evidence="11">Belongs to the helicase family. Dicer subfamily.</text>
</comment>
<comment type="cofactor">
    <cofactor evidence="2">
        <name>Mg(2+)</name>
        <dbReference type="ChEBI" id="CHEBI:18420"/>
    </cofactor>
</comment>
<dbReference type="GO" id="GO:0005524">
    <property type="term" value="F:ATP binding"/>
    <property type="evidence" value="ECO:0007669"/>
    <property type="project" value="UniProtKB-KW"/>
</dbReference>
<dbReference type="SMART" id="SM00535">
    <property type="entry name" value="RIBOc"/>
    <property type="match status" value="2"/>
</dbReference>
<dbReference type="OMA" id="THIALMH"/>
<organism evidence="16 17">
    <name type="scientific">Dermatophagoides pteronyssinus</name>
    <name type="common">European house dust mite</name>
    <dbReference type="NCBI Taxonomy" id="6956"/>
    <lineage>
        <taxon>Eukaryota</taxon>
        <taxon>Metazoa</taxon>
        <taxon>Ecdysozoa</taxon>
        <taxon>Arthropoda</taxon>
        <taxon>Chelicerata</taxon>
        <taxon>Arachnida</taxon>
        <taxon>Acari</taxon>
        <taxon>Acariformes</taxon>
        <taxon>Sarcoptiformes</taxon>
        <taxon>Astigmata</taxon>
        <taxon>Psoroptidia</taxon>
        <taxon>Analgoidea</taxon>
        <taxon>Pyroglyphidae</taxon>
        <taxon>Dermatophagoidinae</taxon>
        <taxon>Dermatophagoides</taxon>
    </lineage>
</organism>
<dbReference type="GO" id="GO:0003723">
    <property type="term" value="F:RNA binding"/>
    <property type="evidence" value="ECO:0007669"/>
    <property type="project" value="UniProtKB-UniRule"/>
</dbReference>
<dbReference type="PROSITE" id="PS50142">
    <property type="entry name" value="RNASE_3_2"/>
    <property type="match status" value="2"/>
</dbReference>
<dbReference type="SMART" id="SM00487">
    <property type="entry name" value="DEXDc"/>
    <property type="match status" value="1"/>
</dbReference>
<evidence type="ECO:0000256" key="1">
    <source>
        <dbReference type="ARBA" id="ARBA00001936"/>
    </source>
</evidence>
<evidence type="ECO:0000256" key="5">
    <source>
        <dbReference type="ARBA" id="ARBA00022741"/>
    </source>
</evidence>
<keyword evidence="16" id="KW-1185">Reference proteome</keyword>
<dbReference type="SUPFAM" id="SSF69065">
    <property type="entry name" value="RNase III domain-like"/>
    <property type="match status" value="2"/>
</dbReference>
<feature type="domain" description="Helicase ATP-binding" evidence="13">
    <location>
        <begin position="29"/>
        <end position="215"/>
    </location>
</feature>
<sequence length="1650" mass="195382">MANLITDGHQDDDMIRMGQHKLRDYQKHLFLEAKKGNIIICLPTGSGKTLIALCLIRHMFEQTIGPYPSIAKRTFFLAPNRALISQQYETAITLLPGKITIVTGDQNPDDFSENDWIKKLENYQLFFVTPAILYDILVKGYITLNNINLIVFDEMHWATKKRGRDSGHFYAQIMKFYEENNNNPKDKPKILGMSATIVSHKPKEIEAFSCSVKKIEQLYHSRVMTKNFEHHINHCEEIVIQYKNINYFQIEIDFDFEKIYKCFKCDDYKDDNSNNNNDCNSMIQKKDYLKQFRLAFQKIEEVLYQTFGPWFAIELIKLYIRSLETMSFEFREIMQELLQQIRILILETIKKELAIKNPNDIKLLTNEELVSDRIRILLFLLDQFRTKTELTGIIFVKERIDANLLYLWLLQLSQSNEYYSFIKPGFICGCSSKDFIKFDQPYHYSLYGSMIKSKNINLIVATAAIEEGIDIPVCNVVIRYDEPQTYRSYSQSRGRARDKNSVYFIFTPNEMRTKMKENFAEFYKIDKATQKLANNLQESSDEEQDIEKESQEIPDTIINSMGYFKNGPSTLYPLNSLKLVNEYLTKLPRDLFSEYFLPMYQFIKDDDDQINQRKYAFVFVFPANSPLYGQLIPGGYFFEQRTAKIHCAYRTCIYLIQQNEIGDRLNIIDQKFLIKKHNEDLNIRISKQQLQTADYRKKFSNFFTQLLSPSIKTDFYYLYALEFDLMTEKYTEQQNEQYFKPKFIGSNGSSIGLLIKNPKKPFEEIFSYFFFNLFPIKFRLIPCGRFFNEDKIELIEHFHHYHAFDLILEKFRSGRFENSSLNKSIMIVLVKRKPYSKQYMIDYDQMEKCRQWMIMMKNFNQNLESISPDHQQQISVYDPSKIDDEFDLYGYFCQKKIELMFRKSDEIRLPTDIMSSDESQKTYREYFSNKFKRNLCHPDQPMIHSKIFRRFYESFGLIRSIKTTNEKKKTFHNFLPRELLYIYPLSSIICLRIMAIPLILYRLEQFSLCNEFLQSLQQYGIDVDHCVDHVDYYEQKQFELNVKKLPFEQLATIDPDSMDEKSQSKIYRQNTINDKLKEILPKKDISIEKSSTSLSEDSMEKLFEKLFRTIKSFLHEKNRQKSSDDYGQFIAQLNPDQEAIDYGYVSIFKFVGNIRETIDNEAIFFDTFDIIQCPNPWQILYGLTLAKAQDLWNIERYETIGDAFIKMTTSLYLYWKYPKYDESRLTTLKTALISNQNLAQIALEKKIHQLIFGSLNETIYELFFKRFSFMHTTDDDNYLSVLKMKDLADCIEALIGVFLIHGSASTALAFLEYLDLKAFDPTKAKIDLEKHLQPKKPIIITDIYQYKESIEEIPLFEIEEKLFNLNPIKHDSDLFERFYCESMLDEVEKIIDYKFNNKYYLLVAFTHATYGRSDLLNSIMIPSYQQMEFCGDAILDHLITMYLFVCDERLSPHEITDIRSALVNNMFYAHIMAKYQLYKYIRHSSIAMTDMIAKFIKKFRYNSIGTLFELISNGQEEFNSENVDEIDVPKVLSDVFEALIAAVYFDCDFKLDIVWQVVYRMIIYEIRHFLKNRPKMPINRLYVEYPMHSFSDVTQVAQSIKLQSTNQLEMVVNLTVEPYGTFEGRGYNRRQCRTSAAKKFFTHLRKIDAK</sequence>
<feature type="domain" description="RNase III" evidence="12">
    <location>
        <begin position="1384"/>
        <end position="1548"/>
    </location>
</feature>
<dbReference type="InterPro" id="IPR027417">
    <property type="entry name" value="P-loop_NTPase"/>
</dbReference>
<feature type="domain" description="Helicase C-terminal" evidence="14">
    <location>
        <begin position="380"/>
        <end position="547"/>
    </location>
</feature>
<dbReference type="InterPro" id="IPR014001">
    <property type="entry name" value="Helicase_ATP-bd"/>
</dbReference>
<evidence type="ECO:0000259" key="12">
    <source>
        <dbReference type="PROSITE" id="PS50142"/>
    </source>
</evidence>
<dbReference type="PROSITE" id="PS51194">
    <property type="entry name" value="HELICASE_CTER"/>
    <property type="match status" value="1"/>
</dbReference>
<dbReference type="CDD" id="cd00593">
    <property type="entry name" value="RIBOc"/>
    <property type="match status" value="2"/>
</dbReference>
<evidence type="ECO:0000256" key="3">
    <source>
        <dbReference type="ARBA" id="ARBA00022723"/>
    </source>
</evidence>
<evidence type="ECO:0000259" key="13">
    <source>
        <dbReference type="PROSITE" id="PS51192"/>
    </source>
</evidence>
<keyword evidence="6" id="KW-0378">Hydrolase</keyword>
<dbReference type="InterPro" id="IPR000999">
    <property type="entry name" value="RNase_III_dom"/>
</dbReference>
<dbReference type="OrthoDB" id="6513042at2759"/>
<dbReference type="GO" id="GO:0030422">
    <property type="term" value="P:siRNA processing"/>
    <property type="evidence" value="ECO:0007669"/>
    <property type="project" value="InterPro"/>
</dbReference>
<dbReference type="KEGG" id="dpte:113792003"/>
<dbReference type="GO" id="GO:0031054">
    <property type="term" value="P:pre-miRNA processing"/>
    <property type="evidence" value="ECO:0007669"/>
    <property type="project" value="InterPro"/>
</dbReference>
<dbReference type="GO" id="GO:0046872">
    <property type="term" value="F:metal ion binding"/>
    <property type="evidence" value="ECO:0007669"/>
    <property type="project" value="UniProtKB-KW"/>
</dbReference>
<evidence type="ECO:0000313" key="16">
    <source>
        <dbReference type="Proteomes" id="UP000515146"/>
    </source>
</evidence>
<dbReference type="Pfam" id="PF03368">
    <property type="entry name" value="Dicer_dimer"/>
    <property type="match status" value="1"/>
</dbReference>
<keyword evidence="3" id="KW-0479">Metal-binding</keyword>
<keyword evidence="8" id="KW-0067">ATP-binding</keyword>
<dbReference type="Pfam" id="PF00270">
    <property type="entry name" value="DEAD"/>
    <property type="match status" value="1"/>
</dbReference>
<dbReference type="InterPro" id="IPR038248">
    <property type="entry name" value="Dicer_dimer_sf"/>
</dbReference>
<dbReference type="PROSITE" id="PS51327">
    <property type="entry name" value="DICER_DSRBF"/>
    <property type="match status" value="1"/>
</dbReference>
<dbReference type="SUPFAM" id="SSF101690">
    <property type="entry name" value="PAZ domain"/>
    <property type="match status" value="1"/>
</dbReference>
<feature type="domain" description="Dicer dsRNA-binding fold" evidence="15">
    <location>
        <begin position="576"/>
        <end position="675"/>
    </location>
</feature>
<keyword evidence="9" id="KW-0460">Magnesium</keyword>
<evidence type="ECO:0000256" key="10">
    <source>
        <dbReference type="ARBA" id="ARBA00022884"/>
    </source>
</evidence>
<dbReference type="PANTHER" id="PTHR14950">
    <property type="entry name" value="DICER-RELATED"/>
    <property type="match status" value="1"/>
</dbReference>
<dbReference type="InterPro" id="IPR036085">
    <property type="entry name" value="PAZ_dom_sf"/>
</dbReference>
<evidence type="ECO:0000256" key="6">
    <source>
        <dbReference type="ARBA" id="ARBA00022801"/>
    </source>
</evidence>
<dbReference type="InterPro" id="IPR036389">
    <property type="entry name" value="RNase_III_sf"/>
</dbReference>
<dbReference type="Gene3D" id="3.30.160.380">
    <property type="entry name" value="Dicer dimerisation domain"/>
    <property type="match status" value="1"/>
</dbReference>
<dbReference type="SUPFAM" id="SSF52540">
    <property type="entry name" value="P-loop containing nucleoside triphosphate hydrolases"/>
    <property type="match status" value="1"/>
</dbReference>
<evidence type="ECO:0000259" key="14">
    <source>
        <dbReference type="PROSITE" id="PS51194"/>
    </source>
</evidence>